<keyword evidence="2" id="KW-1185">Reference proteome</keyword>
<dbReference type="GO" id="GO:0008168">
    <property type="term" value="F:methyltransferase activity"/>
    <property type="evidence" value="ECO:0007669"/>
    <property type="project" value="TreeGrafter"/>
</dbReference>
<accession>A0A1X6PDC8</accession>
<name>A0A1X6PDC8_PORUM</name>
<protein>
    <submittedName>
        <fullName evidence="1">Uncharacterized protein</fullName>
    </submittedName>
</protein>
<sequence length="262" mass="26415">MAVNKWTEEAHVRRYLGHAGTLPHRAEGEAVLRELLPASVGRVLDLGTGDGRVLGAVLAARPGATAGVGTDFSPPMLDAVRARFAGDPRVAVVCQNMDAPLPGAELLAAADAAEAAAAAVAAAGATGAASSARPTGGAAGNDGGSGDGSAAGTRRFDVIVSAFAIHHLSDARKAAIYAEAADLLAPGGVVINMDLVASPTAALHAEFLEALGMEEDDPSDQLAPVAPQLTMLRDAGLTDVECFWKWREMAILAGRKPAAGGA</sequence>
<organism evidence="1 2">
    <name type="scientific">Porphyra umbilicalis</name>
    <name type="common">Purple laver</name>
    <name type="synonym">Red alga</name>
    <dbReference type="NCBI Taxonomy" id="2786"/>
    <lineage>
        <taxon>Eukaryota</taxon>
        <taxon>Rhodophyta</taxon>
        <taxon>Bangiophyceae</taxon>
        <taxon>Bangiales</taxon>
        <taxon>Bangiaceae</taxon>
        <taxon>Porphyra</taxon>
    </lineage>
</organism>
<dbReference type="PANTHER" id="PTHR42912">
    <property type="entry name" value="METHYLTRANSFERASE"/>
    <property type="match status" value="1"/>
</dbReference>
<dbReference type="SUPFAM" id="SSF53335">
    <property type="entry name" value="S-adenosyl-L-methionine-dependent methyltransferases"/>
    <property type="match status" value="1"/>
</dbReference>
<dbReference type="InterPro" id="IPR029063">
    <property type="entry name" value="SAM-dependent_MTases_sf"/>
</dbReference>
<dbReference type="CDD" id="cd02440">
    <property type="entry name" value="AdoMet_MTases"/>
    <property type="match status" value="1"/>
</dbReference>
<reference evidence="1 2" key="1">
    <citation type="submission" date="2017-03" db="EMBL/GenBank/DDBJ databases">
        <title>WGS assembly of Porphyra umbilicalis.</title>
        <authorList>
            <person name="Brawley S.H."/>
            <person name="Blouin N.A."/>
            <person name="Ficko-Blean E."/>
            <person name="Wheeler G.L."/>
            <person name="Lohr M."/>
            <person name="Goodson H.V."/>
            <person name="Jenkins J.W."/>
            <person name="Blaby-Haas C.E."/>
            <person name="Helliwell K.E."/>
            <person name="Chan C."/>
            <person name="Marriage T."/>
            <person name="Bhattacharya D."/>
            <person name="Klein A.S."/>
            <person name="Badis Y."/>
            <person name="Brodie J."/>
            <person name="Cao Y."/>
            <person name="Collen J."/>
            <person name="Dittami S.M."/>
            <person name="Gachon C.M."/>
            <person name="Green B.R."/>
            <person name="Karpowicz S."/>
            <person name="Kim J.W."/>
            <person name="Kudahl U."/>
            <person name="Lin S."/>
            <person name="Michel G."/>
            <person name="Mittag M."/>
            <person name="Olson B.J."/>
            <person name="Pangilinan J."/>
            <person name="Peng Y."/>
            <person name="Qiu H."/>
            <person name="Shu S."/>
            <person name="Singer J.T."/>
            <person name="Smith A.G."/>
            <person name="Sprecher B.N."/>
            <person name="Wagner V."/>
            <person name="Wang W."/>
            <person name="Wang Z.-Y."/>
            <person name="Yan J."/>
            <person name="Yarish C."/>
            <person name="Zoeuner-Riek S."/>
            <person name="Zhuang Y."/>
            <person name="Zou Y."/>
            <person name="Lindquist E.A."/>
            <person name="Grimwood J."/>
            <person name="Barry K."/>
            <person name="Rokhsar D.S."/>
            <person name="Schmutz J."/>
            <person name="Stiller J.W."/>
            <person name="Grossman A.R."/>
            <person name="Prochnik S.E."/>
        </authorList>
    </citation>
    <scope>NUCLEOTIDE SEQUENCE [LARGE SCALE GENOMIC DNA]</scope>
    <source>
        <strain evidence="1">4086291</strain>
    </source>
</reference>
<dbReference type="PANTHER" id="PTHR42912:SF93">
    <property type="entry name" value="N6-ADENOSINE-METHYLTRANSFERASE TMT1A"/>
    <property type="match status" value="1"/>
</dbReference>
<gene>
    <name evidence="1" type="ORF">BU14_0096s0034</name>
</gene>
<evidence type="ECO:0000313" key="1">
    <source>
        <dbReference type="EMBL" id="OSX78881.1"/>
    </source>
</evidence>
<dbReference type="AlphaFoldDB" id="A0A1X6PDC8"/>
<dbReference type="Pfam" id="PF13489">
    <property type="entry name" value="Methyltransf_23"/>
    <property type="match status" value="1"/>
</dbReference>
<proteinExistence type="predicted"/>
<dbReference type="Proteomes" id="UP000218209">
    <property type="component" value="Unassembled WGS sequence"/>
</dbReference>
<evidence type="ECO:0000313" key="2">
    <source>
        <dbReference type="Proteomes" id="UP000218209"/>
    </source>
</evidence>
<dbReference type="EMBL" id="KV918803">
    <property type="protein sequence ID" value="OSX78881.1"/>
    <property type="molecule type" value="Genomic_DNA"/>
</dbReference>
<dbReference type="Gene3D" id="3.40.50.150">
    <property type="entry name" value="Vaccinia Virus protein VP39"/>
    <property type="match status" value="2"/>
</dbReference>
<dbReference type="InterPro" id="IPR050508">
    <property type="entry name" value="Methyltransf_Superfamily"/>
</dbReference>